<dbReference type="PROSITE" id="PS51898">
    <property type="entry name" value="TYR_RECOMBINASE"/>
    <property type="match status" value="1"/>
</dbReference>
<dbReference type="InterPro" id="IPR002104">
    <property type="entry name" value="Integrase_catalytic"/>
</dbReference>
<dbReference type="InterPro" id="IPR044068">
    <property type="entry name" value="CB"/>
</dbReference>
<comment type="caution">
    <text evidence="9">The sequence shown here is derived from an EMBL/GenBank/DDBJ whole genome shotgun (WGS) entry which is preliminary data.</text>
</comment>
<comment type="similarity">
    <text evidence="1">Belongs to the 'phage' integrase family.</text>
</comment>
<organism evidence="9 10">
    <name type="scientific">Camelimonas fluminis</name>
    <dbReference type="NCBI Taxonomy" id="1576911"/>
    <lineage>
        <taxon>Bacteria</taxon>
        <taxon>Pseudomonadati</taxon>
        <taxon>Pseudomonadota</taxon>
        <taxon>Alphaproteobacteria</taxon>
        <taxon>Hyphomicrobiales</taxon>
        <taxon>Chelatococcaceae</taxon>
        <taxon>Camelimonas</taxon>
    </lineage>
</organism>
<feature type="region of interest" description="Disordered" evidence="6">
    <location>
        <begin position="418"/>
        <end position="474"/>
    </location>
</feature>
<evidence type="ECO:0000313" key="9">
    <source>
        <dbReference type="EMBL" id="MFC3636595.1"/>
    </source>
</evidence>
<dbReference type="InterPro" id="IPR004107">
    <property type="entry name" value="Integrase_SAM-like_N"/>
</dbReference>
<gene>
    <name evidence="9" type="ORF">ACFONL_04220</name>
</gene>
<evidence type="ECO:0000259" key="8">
    <source>
        <dbReference type="PROSITE" id="PS51900"/>
    </source>
</evidence>
<dbReference type="InterPro" id="IPR050808">
    <property type="entry name" value="Phage_Integrase"/>
</dbReference>
<dbReference type="Proteomes" id="UP001595704">
    <property type="component" value="Unassembled WGS sequence"/>
</dbReference>
<keyword evidence="3 5" id="KW-0238">DNA-binding</keyword>
<dbReference type="InterPro" id="IPR011010">
    <property type="entry name" value="DNA_brk_join_enz"/>
</dbReference>
<dbReference type="PANTHER" id="PTHR30629:SF2">
    <property type="entry name" value="PROPHAGE INTEGRASE INTS-RELATED"/>
    <property type="match status" value="1"/>
</dbReference>
<reference evidence="10" key="1">
    <citation type="journal article" date="2019" name="Int. J. Syst. Evol. Microbiol.">
        <title>The Global Catalogue of Microorganisms (GCM) 10K type strain sequencing project: providing services to taxonomists for standard genome sequencing and annotation.</title>
        <authorList>
            <consortium name="The Broad Institute Genomics Platform"/>
            <consortium name="The Broad Institute Genome Sequencing Center for Infectious Disease"/>
            <person name="Wu L."/>
            <person name="Ma J."/>
        </authorList>
    </citation>
    <scope>NUCLEOTIDE SEQUENCE [LARGE SCALE GENOMIC DNA]</scope>
    <source>
        <strain evidence="10">KCTC 42282</strain>
    </source>
</reference>
<dbReference type="Gene3D" id="3.30.160.390">
    <property type="entry name" value="Integrase, DNA-binding domain"/>
    <property type="match status" value="1"/>
</dbReference>
<protein>
    <submittedName>
        <fullName evidence="9">Tyrosine-type recombinase/integrase</fullName>
    </submittedName>
</protein>
<dbReference type="PANTHER" id="PTHR30629">
    <property type="entry name" value="PROPHAGE INTEGRASE"/>
    <property type="match status" value="1"/>
</dbReference>
<evidence type="ECO:0000256" key="1">
    <source>
        <dbReference type="ARBA" id="ARBA00008857"/>
    </source>
</evidence>
<evidence type="ECO:0000256" key="6">
    <source>
        <dbReference type="SAM" id="MobiDB-lite"/>
    </source>
</evidence>
<feature type="domain" description="Core-binding (CB)" evidence="8">
    <location>
        <begin position="98"/>
        <end position="178"/>
    </location>
</feature>
<dbReference type="RefSeq" id="WP_191317353.1">
    <property type="nucleotide sequence ID" value="NZ_BNCG01000001.1"/>
</dbReference>
<name>A0ABV7UD37_9HYPH</name>
<evidence type="ECO:0000256" key="2">
    <source>
        <dbReference type="ARBA" id="ARBA00022908"/>
    </source>
</evidence>
<dbReference type="Gene3D" id="1.10.150.130">
    <property type="match status" value="1"/>
</dbReference>
<dbReference type="InterPro" id="IPR025166">
    <property type="entry name" value="Integrase_DNA_bind_dom"/>
</dbReference>
<evidence type="ECO:0000256" key="3">
    <source>
        <dbReference type="ARBA" id="ARBA00023125"/>
    </source>
</evidence>
<proteinExistence type="inferred from homology"/>
<accession>A0ABV7UD37</accession>
<dbReference type="Pfam" id="PF14659">
    <property type="entry name" value="Phage_int_SAM_3"/>
    <property type="match status" value="1"/>
</dbReference>
<evidence type="ECO:0000256" key="4">
    <source>
        <dbReference type="ARBA" id="ARBA00023172"/>
    </source>
</evidence>
<sequence>MPKIKLTKTAVDAATAQERDYELRDTMVPGFLVKVTPTGRKTFMLAYVANNGQRRKPAIGRYGELTVDQARNIAQDWLAEVRRGVDPSAERDAARKALTVKELFDRFITDYSEDRNKPSTVKSNRGYGKRYIIPILGQLKVPDVTRADISHLMKKMSKSPTNANRVLAAVRKMFNMAEVWGLRPDGSNPCRHIPKFPERGKTRLIADGELRKLYEYLDRAEAEGLEHPFILLAVRLQFEFAARMSEILDMRWDWVDFDNRRVVWPDSKTGEMSKPMSAEAHRLFETAPRLEDSPFVCPSIFDPELPMSKHTYYQGWRRILDRAGVPHIGTHGIRHRAATDIANSGIPVKVGMALTAHKTVTMFMRYVHTEDDPVRAAAEAVAQRRQSVVTGTPVPPAQPAPTLPSAADIVVTPTVEAAAAPQLSPDGKPLGFEDGSYTSRTRVGNYRPYRHRSGENRSTPPGTKHAQTEEASHA</sequence>
<dbReference type="CDD" id="cd00796">
    <property type="entry name" value="INT_Rci_Hp1_C"/>
    <property type="match status" value="1"/>
</dbReference>
<feature type="domain" description="Tyr recombinase" evidence="7">
    <location>
        <begin position="199"/>
        <end position="379"/>
    </location>
</feature>
<evidence type="ECO:0000256" key="5">
    <source>
        <dbReference type="PROSITE-ProRule" id="PRU01248"/>
    </source>
</evidence>
<keyword evidence="4" id="KW-0233">DNA recombination</keyword>
<evidence type="ECO:0000259" key="7">
    <source>
        <dbReference type="PROSITE" id="PS51898"/>
    </source>
</evidence>
<dbReference type="Pfam" id="PF00589">
    <property type="entry name" value="Phage_integrase"/>
    <property type="match status" value="1"/>
</dbReference>
<dbReference type="InterPro" id="IPR013762">
    <property type="entry name" value="Integrase-like_cat_sf"/>
</dbReference>
<dbReference type="EMBL" id="JBHRYC010000023">
    <property type="protein sequence ID" value="MFC3636595.1"/>
    <property type="molecule type" value="Genomic_DNA"/>
</dbReference>
<dbReference type="InterPro" id="IPR010998">
    <property type="entry name" value="Integrase_recombinase_N"/>
</dbReference>
<dbReference type="InterPro" id="IPR038488">
    <property type="entry name" value="Integrase_DNA-bd_sf"/>
</dbReference>
<evidence type="ECO:0000313" key="10">
    <source>
        <dbReference type="Proteomes" id="UP001595704"/>
    </source>
</evidence>
<dbReference type="Pfam" id="PF13356">
    <property type="entry name" value="Arm-DNA-bind_3"/>
    <property type="match status" value="1"/>
</dbReference>
<dbReference type="SUPFAM" id="SSF56349">
    <property type="entry name" value="DNA breaking-rejoining enzymes"/>
    <property type="match status" value="1"/>
</dbReference>
<keyword evidence="10" id="KW-1185">Reference proteome</keyword>
<dbReference type="PROSITE" id="PS51900">
    <property type="entry name" value="CB"/>
    <property type="match status" value="1"/>
</dbReference>
<dbReference type="Gene3D" id="1.10.443.10">
    <property type="entry name" value="Intergrase catalytic core"/>
    <property type="match status" value="1"/>
</dbReference>
<keyword evidence="2" id="KW-0229">DNA integration</keyword>